<evidence type="ECO:0000259" key="4">
    <source>
        <dbReference type="Pfam" id="PF00685"/>
    </source>
</evidence>
<dbReference type="EnsemblPlants" id="TraesCS7A02G202100.1">
    <property type="protein sequence ID" value="TraesCS7A02G202100.1.cds1"/>
    <property type="gene ID" value="TraesCS7A02G202100"/>
</dbReference>
<name>A0A3B6RGD7_WHEAT</name>
<dbReference type="InterPro" id="IPR000863">
    <property type="entry name" value="Sulfotransferase_dom"/>
</dbReference>
<dbReference type="InterPro" id="IPR027417">
    <property type="entry name" value="P-loop_NTPase"/>
</dbReference>
<dbReference type="EC" id="2.8.2.-" evidence="3"/>
<dbReference type="Gramene" id="TraesCS7A03G0474500.1">
    <property type="protein sequence ID" value="TraesCS7A03G0474500.1.CDS1"/>
    <property type="gene ID" value="TraesCS7A03G0474500"/>
</dbReference>
<dbReference type="Gramene" id="TraesWEE_scaffold_224984_01G000200.1">
    <property type="protein sequence ID" value="TraesWEE_scaffold_224984_01G000200.1"/>
    <property type="gene ID" value="TraesWEE_scaffold_224984_01G000200"/>
</dbReference>
<sequence>MSSLLLYLLTISSETAISSLFLGKKKLLGAKNCKICHLLLGKVTKNKPQDLPFWDHILGYWRASESGPENVLFLRYEELLRDPAENVRKLARFVSMPFSQAEEEAGVVRGIVELCSLESLKNQEVNRNGYMDGLKFPRKALFRKGVAGDWVNHMTPEMARRMDEIVADKLRATGLTFQ</sequence>
<dbReference type="GO" id="GO:0051923">
    <property type="term" value="P:sulfation"/>
    <property type="evidence" value="ECO:0000318"/>
    <property type="project" value="GO_Central"/>
</dbReference>
<reference evidence="5" key="1">
    <citation type="submission" date="2018-08" db="EMBL/GenBank/DDBJ databases">
        <authorList>
            <person name="Rossello M."/>
        </authorList>
    </citation>
    <scope>NUCLEOTIDE SEQUENCE [LARGE SCALE GENOMIC DNA]</scope>
    <source>
        <strain evidence="5">cv. Chinese Spring</strain>
    </source>
</reference>
<dbReference type="SUPFAM" id="SSF52540">
    <property type="entry name" value="P-loop containing nucleoside triphosphate hydrolases"/>
    <property type="match status" value="1"/>
</dbReference>
<dbReference type="Gramene" id="TraesCAD_scaffold_037745_01G000100.1">
    <property type="protein sequence ID" value="TraesCAD_scaffold_037745_01G000100.1"/>
    <property type="gene ID" value="TraesCAD_scaffold_037745_01G000100"/>
</dbReference>
<dbReference type="PANTHER" id="PTHR11783">
    <property type="entry name" value="SULFOTRANSFERASE SULT"/>
    <property type="match status" value="1"/>
</dbReference>
<organism evidence="5">
    <name type="scientific">Triticum aestivum</name>
    <name type="common">Wheat</name>
    <dbReference type="NCBI Taxonomy" id="4565"/>
    <lineage>
        <taxon>Eukaryota</taxon>
        <taxon>Viridiplantae</taxon>
        <taxon>Streptophyta</taxon>
        <taxon>Embryophyta</taxon>
        <taxon>Tracheophyta</taxon>
        <taxon>Spermatophyta</taxon>
        <taxon>Magnoliopsida</taxon>
        <taxon>Liliopsida</taxon>
        <taxon>Poales</taxon>
        <taxon>Poaceae</taxon>
        <taxon>BOP clade</taxon>
        <taxon>Pooideae</taxon>
        <taxon>Triticodae</taxon>
        <taxon>Triticeae</taxon>
        <taxon>Triticinae</taxon>
        <taxon>Triticum</taxon>
    </lineage>
</organism>
<dbReference type="SMR" id="A0A3B6RGD7"/>
<evidence type="ECO:0000256" key="2">
    <source>
        <dbReference type="ARBA" id="ARBA00022679"/>
    </source>
</evidence>
<evidence type="ECO:0000256" key="3">
    <source>
        <dbReference type="RuleBase" id="RU361155"/>
    </source>
</evidence>
<keyword evidence="6" id="KW-1185">Reference proteome</keyword>
<evidence type="ECO:0000256" key="1">
    <source>
        <dbReference type="ARBA" id="ARBA00005771"/>
    </source>
</evidence>
<dbReference type="Gramene" id="TraesRN7A0100427200.1">
    <property type="protein sequence ID" value="TraesRN7A0100427200.1"/>
    <property type="gene ID" value="TraesRN7A0100427200"/>
</dbReference>
<dbReference type="Gene3D" id="3.40.50.300">
    <property type="entry name" value="P-loop containing nucleotide triphosphate hydrolases"/>
    <property type="match status" value="1"/>
</dbReference>
<feature type="domain" description="Sulfotransferase" evidence="4">
    <location>
        <begin position="52"/>
        <end position="174"/>
    </location>
</feature>
<proteinExistence type="inferred from homology"/>
<dbReference type="Gramene" id="TraesCS7A02G202100.1">
    <property type="protein sequence ID" value="TraesCS7A02G202100.1.cds1"/>
    <property type="gene ID" value="TraesCS7A02G202100"/>
</dbReference>
<evidence type="ECO:0000313" key="5">
    <source>
        <dbReference type="EnsemblPlants" id="TraesCS7A02G202100.1.cds1"/>
    </source>
</evidence>
<dbReference type="GO" id="GO:0005737">
    <property type="term" value="C:cytoplasm"/>
    <property type="evidence" value="ECO:0000318"/>
    <property type="project" value="GO_Central"/>
</dbReference>
<dbReference type="AlphaFoldDB" id="A0A3B6RGD7"/>
<dbReference type="OrthoDB" id="205623at2759"/>
<comment type="similarity">
    <text evidence="1 3">Belongs to the sulfotransferase 1 family.</text>
</comment>
<dbReference type="OMA" id="PIPPICE"/>
<dbReference type="Proteomes" id="UP000019116">
    <property type="component" value="Chromosome 7A"/>
</dbReference>
<dbReference type="STRING" id="4565.A0A3B6RGD7"/>
<protein>
    <recommendedName>
        <fullName evidence="3">Sulfotransferase</fullName>
        <ecNumber evidence="3">2.8.2.-</ecNumber>
    </recommendedName>
</protein>
<reference evidence="5" key="2">
    <citation type="submission" date="2018-10" db="UniProtKB">
        <authorList>
            <consortium name="EnsemblPlants"/>
        </authorList>
    </citation>
    <scope>IDENTIFICATION</scope>
</reference>
<dbReference type="Pfam" id="PF00685">
    <property type="entry name" value="Sulfotransfer_1"/>
    <property type="match status" value="1"/>
</dbReference>
<dbReference type="GO" id="GO:0008146">
    <property type="term" value="F:sulfotransferase activity"/>
    <property type="evidence" value="ECO:0000318"/>
    <property type="project" value="GO_Central"/>
</dbReference>
<accession>A0A3B6RGD7</accession>
<keyword evidence="2 3" id="KW-0808">Transferase</keyword>
<evidence type="ECO:0000313" key="6">
    <source>
        <dbReference type="Proteomes" id="UP000019116"/>
    </source>
</evidence>